<dbReference type="PANTHER" id="PTHR33653:SF1">
    <property type="entry name" value="RIBONUCLEASE VAPC2"/>
    <property type="match status" value="1"/>
</dbReference>
<proteinExistence type="inferred from homology"/>
<keyword evidence="11" id="KW-1185">Reference proteome</keyword>
<dbReference type="GO" id="GO:0004540">
    <property type="term" value="F:RNA nuclease activity"/>
    <property type="evidence" value="ECO:0007669"/>
    <property type="project" value="InterPro"/>
</dbReference>
<dbReference type="RefSeq" id="WP_243469450.1">
    <property type="nucleotide sequence ID" value="NZ_CP019153.1"/>
</dbReference>
<keyword evidence="8" id="KW-0800">Toxin</keyword>
<dbReference type="Proteomes" id="UP000058599">
    <property type="component" value="Chromosome"/>
</dbReference>
<dbReference type="EC" id="3.1.-.-" evidence="8"/>
<feature type="domain" description="PIN" evidence="9">
    <location>
        <begin position="16"/>
        <end position="139"/>
    </location>
</feature>
<dbReference type="InterPro" id="IPR022907">
    <property type="entry name" value="VapC_family"/>
</dbReference>
<gene>
    <name evidence="10" type="primary">vapC4</name>
    <name evidence="8" type="synonym">vapC</name>
    <name evidence="10" type="ORF">SGRAN_4051</name>
</gene>
<evidence type="ECO:0000313" key="11">
    <source>
        <dbReference type="Proteomes" id="UP000058599"/>
    </source>
</evidence>
<evidence type="ECO:0000256" key="2">
    <source>
        <dbReference type="ARBA" id="ARBA00022649"/>
    </source>
</evidence>
<dbReference type="PANTHER" id="PTHR33653">
    <property type="entry name" value="RIBONUCLEASE VAPC2"/>
    <property type="match status" value="1"/>
</dbReference>
<evidence type="ECO:0000313" key="10">
    <source>
        <dbReference type="EMBL" id="AMG76378.1"/>
    </source>
</evidence>
<keyword evidence="6 8" id="KW-0460">Magnesium</keyword>
<keyword evidence="2 8" id="KW-1277">Toxin-antitoxin system</keyword>
<evidence type="ECO:0000256" key="6">
    <source>
        <dbReference type="ARBA" id="ARBA00022842"/>
    </source>
</evidence>
<reference evidence="10 11" key="1">
    <citation type="journal article" date="2016" name="BMC Genomics">
        <title>Genomic analysis of the nitrate-respiring Sphingopyxis granuli (formerly Sphingomonas macrogoltabida) strain TFA.</title>
        <authorList>
            <person name="Garcia-Romero I."/>
            <person name="Perez-Pulido A.J."/>
            <person name="Gonzalez-Flores Y.E."/>
            <person name="Reyes-Ramirez F."/>
            <person name="Santero E."/>
            <person name="Floriano B."/>
        </authorList>
    </citation>
    <scope>NUCLEOTIDE SEQUENCE [LARGE SCALE GENOMIC DNA]</scope>
    <source>
        <strain evidence="10 11">TFA</strain>
    </source>
</reference>
<evidence type="ECO:0000256" key="7">
    <source>
        <dbReference type="ARBA" id="ARBA00038093"/>
    </source>
</evidence>
<dbReference type="AlphaFoldDB" id="A0AA86GNQ6"/>
<accession>A0AA86GNQ6</accession>
<comment type="similarity">
    <text evidence="7 8">Belongs to the PINc/VapC protein family.</text>
</comment>
<evidence type="ECO:0000256" key="8">
    <source>
        <dbReference type="HAMAP-Rule" id="MF_00265"/>
    </source>
</evidence>
<comment type="function">
    <text evidence="8">Toxic component of a toxin-antitoxin (TA) system. An RNase.</text>
</comment>
<dbReference type="InterPro" id="IPR002716">
    <property type="entry name" value="PIN_dom"/>
</dbReference>
<keyword evidence="5 8" id="KW-0378">Hydrolase</keyword>
<keyword evidence="4 8" id="KW-0479">Metal-binding</keyword>
<evidence type="ECO:0000256" key="4">
    <source>
        <dbReference type="ARBA" id="ARBA00022723"/>
    </source>
</evidence>
<dbReference type="KEGG" id="sgi:SGRAN_4051"/>
<evidence type="ECO:0000256" key="3">
    <source>
        <dbReference type="ARBA" id="ARBA00022722"/>
    </source>
</evidence>
<name>A0AA86GNQ6_9SPHN</name>
<dbReference type="SUPFAM" id="SSF88723">
    <property type="entry name" value="PIN domain-like"/>
    <property type="match status" value="1"/>
</dbReference>
<dbReference type="EMBL" id="CP012199">
    <property type="protein sequence ID" value="AMG76378.1"/>
    <property type="molecule type" value="Genomic_DNA"/>
</dbReference>
<dbReference type="GO" id="GO:0000287">
    <property type="term" value="F:magnesium ion binding"/>
    <property type="evidence" value="ECO:0007669"/>
    <property type="project" value="UniProtKB-UniRule"/>
</dbReference>
<dbReference type="Gene3D" id="3.40.50.1010">
    <property type="entry name" value="5'-nuclease"/>
    <property type="match status" value="1"/>
</dbReference>
<dbReference type="Pfam" id="PF01850">
    <property type="entry name" value="PIN"/>
    <property type="match status" value="1"/>
</dbReference>
<dbReference type="InterPro" id="IPR050556">
    <property type="entry name" value="Type_II_TA_system_RNase"/>
</dbReference>
<feature type="binding site" evidence="8">
    <location>
        <position position="114"/>
    </location>
    <ligand>
        <name>Mg(2+)</name>
        <dbReference type="ChEBI" id="CHEBI:18420"/>
    </ligand>
</feature>
<dbReference type="CDD" id="cd09871">
    <property type="entry name" value="PIN_MtVapC28-VapC30-like"/>
    <property type="match status" value="1"/>
</dbReference>
<dbReference type="GO" id="GO:0090729">
    <property type="term" value="F:toxin activity"/>
    <property type="evidence" value="ECO:0007669"/>
    <property type="project" value="UniProtKB-KW"/>
</dbReference>
<keyword evidence="3 8" id="KW-0540">Nuclease</keyword>
<evidence type="ECO:0000259" key="9">
    <source>
        <dbReference type="Pfam" id="PF01850"/>
    </source>
</evidence>
<dbReference type="HAMAP" id="MF_00265">
    <property type="entry name" value="VapC_Nob1"/>
    <property type="match status" value="1"/>
</dbReference>
<evidence type="ECO:0000256" key="1">
    <source>
        <dbReference type="ARBA" id="ARBA00001946"/>
    </source>
</evidence>
<comment type="cofactor">
    <cofactor evidence="1 8">
        <name>Mg(2+)</name>
        <dbReference type="ChEBI" id="CHEBI:18420"/>
    </cofactor>
</comment>
<dbReference type="InterPro" id="IPR029060">
    <property type="entry name" value="PIN-like_dom_sf"/>
</dbReference>
<organism evidence="10 11">
    <name type="scientific">Sphingopyxis granuli</name>
    <dbReference type="NCBI Taxonomy" id="267128"/>
    <lineage>
        <taxon>Bacteria</taxon>
        <taxon>Pseudomonadati</taxon>
        <taxon>Pseudomonadota</taxon>
        <taxon>Alphaproteobacteria</taxon>
        <taxon>Sphingomonadales</taxon>
        <taxon>Sphingomonadaceae</taxon>
        <taxon>Sphingopyxis</taxon>
    </lineage>
</organism>
<feature type="binding site" evidence="8">
    <location>
        <position position="19"/>
    </location>
    <ligand>
        <name>Mg(2+)</name>
        <dbReference type="ChEBI" id="CHEBI:18420"/>
    </ligand>
</feature>
<evidence type="ECO:0000256" key="5">
    <source>
        <dbReference type="ARBA" id="ARBA00022801"/>
    </source>
</evidence>
<sequence>MPNCYTTTPACLGDAVIIDTSALVAILYHEPEGPSFVRLIHDAESCRISVANHVELSMVVESQLGPQGMRQAENFFRRAGIAIEPVTVEQGELARQAFLDYGKGRHKAGLNFGDCFAYALAKAAGEPLLFKGDDFARTDIEAAWSGER</sequence>
<protein>
    <recommendedName>
        <fullName evidence="8">Ribonuclease VapC</fullName>
        <shortName evidence="8">RNase VapC</shortName>
        <ecNumber evidence="8">3.1.-.-</ecNumber>
    </recommendedName>
    <alternativeName>
        <fullName evidence="8">Toxin VapC</fullName>
    </alternativeName>
</protein>
<dbReference type="GO" id="GO:0016787">
    <property type="term" value="F:hydrolase activity"/>
    <property type="evidence" value="ECO:0007669"/>
    <property type="project" value="UniProtKB-KW"/>
</dbReference>